<dbReference type="EMBL" id="JAPDDP010000080">
    <property type="protein sequence ID" value="MDA0184593.1"/>
    <property type="molecule type" value="Genomic_DNA"/>
</dbReference>
<proteinExistence type="predicted"/>
<evidence type="ECO:0000313" key="2">
    <source>
        <dbReference type="Proteomes" id="UP001147653"/>
    </source>
</evidence>
<organism evidence="1 2">
    <name type="scientific">Solirubrobacter phytolaccae</name>
    <dbReference type="NCBI Taxonomy" id="1404360"/>
    <lineage>
        <taxon>Bacteria</taxon>
        <taxon>Bacillati</taxon>
        <taxon>Actinomycetota</taxon>
        <taxon>Thermoleophilia</taxon>
        <taxon>Solirubrobacterales</taxon>
        <taxon>Solirubrobacteraceae</taxon>
        <taxon>Solirubrobacter</taxon>
    </lineage>
</organism>
<name>A0A9X3SBE6_9ACTN</name>
<dbReference type="RefSeq" id="WP_270029049.1">
    <property type="nucleotide sequence ID" value="NZ_JAPDDP010000080.1"/>
</dbReference>
<gene>
    <name evidence="1" type="ORF">OJ997_30100</name>
</gene>
<evidence type="ECO:0000313" key="1">
    <source>
        <dbReference type="EMBL" id="MDA0184593.1"/>
    </source>
</evidence>
<reference evidence="1" key="1">
    <citation type="submission" date="2022-10" db="EMBL/GenBank/DDBJ databases">
        <title>The WGS of Solirubrobacter phytolaccae KCTC 29190.</title>
        <authorList>
            <person name="Jiang Z."/>
        </authorList>
    </citation>
    <scope>NUCLEOTIDE SEQUENCE</scope>
    <source>
        <strain evidence="1">KCTC 29190</strain>
    </source>
</reference>
<keyword evidence="2" id="KW-1185">Reference proteome</keyword>
<protein>
    <submittedName>
        <fullName evidence="1">Uncharacterized protein</fullName>
    </submittedName>
</protein>
<sequence>MLSARFSAASANEPLNALSEFDRAELTALLVDGSAFEDLPGRWQAALLRAEVGAGRP</sequence>
<comment type="caution">
    <text evidence="1">The sequence shown here is derived from an EMBL/GenBank/DDBJ whole genome shotgun (WGS) entry which is preliminary data.</text>
</comment>
<dbReference type="Proteomes" id="UP001147653">
    <property type="component" value="Unassembled WGS sequence"/>
</dbReference>
<dbReference type="AlphaFoldDB" id="A0A9X3SBE6"/>
<accession>A0A9X3SBE6</accession>